<dbReference type="PANTHER" id="PTHR11803:SF58">
    <property type="entry name" value="PROTEIN HMF1-RELATED"/>
    <property type="match status" value="1"/>
</dbReference>
<dbReference type="SUPFAM" id="SSF55298">
    <property type="entry name" value="YjgF-like"/>
    <property type="match status" value="1"/>
</dbReference>
<dbReference type="InterPro" id="IPR035959">
    <property type="entry name" value="RutC-like_sf"/>
</dbReference>
<dbReference type="Gene3D" id="3.30.1330.40">
    <property type="entry name" value="RutC-like"/>
    <property type="match status" value="1"/>
</dbReference>
<dbReference type="RefSeq" id="WP_087641972.1">
    <property type="nucleotide sequence ID" value="NZ_CP147246.1"/>
</dbReference>
<reference evidence="2" key="1">
    <citation type="submission" date="2017-05" db="EMBL/GenBank/DDBJ databases">
        <title>The Genome Sequence of Enterococcus sp. 9D6_DIV0238.</title>
        <authorList>
            <consortium name="The Broad Institute Genomics Platform"/>
            <consortium name="The Broad Institute Genomic Center for Infectious Diseases"/>
            <person name="Earl A."/>
            <person name="Manson A."/>
            <person name="Schwartman J."/>
            <person name="Gilmore M."/>
            <person name="Abouelleil A."/>
            <person name="Cao P."/>
            <person name="Chapman S."/>
            <person name="Cusick C."/>
            <person name="Shea T."/>
            <person name="Young S."/>
            <person name="Neafsey D."/>
            <person name="Nusbaum C."/>
            <person name="Birren B."/>
        </authorList>
    </citation>
    <scope>NUCLEOTIDE SEQUENCE [LARGE SCALE GENOMIC DNA]</scope>
    <source>
        <strain evidence="2">9D6_DIV0238</strain>
    </source>
</reference>
<dbReference type="InterPro" id="IPR006175">
    <property type="entry name" value="YjgF/YER057c/UK114"/>
</dbReference>
<comment type="similarity">
    <text evidence="1">Belongs to the RutC family.</text>
</comment>
<dbReference type="AlphaFoldDB" id="A0A200J068"/>
<evidence type="ECO:0000313" key="4">
    <source>
        <dbReference type="Proteomes" id="UP000196151"/>
    </source>
</evidence>
<protein>
    <submittedName>
        <fullName evidence="2">Uncharacterized protein</fullName>
    </submittedName>
</protein>
<name>A0A200J068_9ENTE</name>
<accession>A0A200J068</accession>
<dbReference type="Proteomes" id="UP000196151">
    <property type="component" value="Chromosome"/>
</dbReference>
<gene>
    <name evidence="3" type="ORF">A5889_002236</name>
    <name evidence="2" type="ORF">A5889_002922</name>
</gene>
<dbReference type="GO" id="GO:0019239">
    <property type="term" value="F:deaminase activity"/>
    <property type="evidence" value="ECO:0007669"/>
    <property type="project" value="TreeGrafter"/>
</dbReference>
<dbReference type="EMBL" id="CP147246">
    <property type="protein sequence ID" value="WYJ94723.1"/>
    <property type="molecule type" value="Genomic_DNA"/>
</dbReference>
<evidence type="ECO:0000256" key="1">
    <source>
        <dbReference type="ARBA" id="ARBA00010552"/>
    </source>
</evidence>
<keyword evidence="4" id="KW-1185">Reference proteome</keyword>
<reference evidence="3" key="2">
    <citation type="submission" date="2017-05" db="EMBL/GenBank/DDBJ databases">
        <authorList>
            <consortium name="The Broad Institute Genomics Platform"/>
            <consortium name="The Broad Institute Genomic Center for Infectious Diseases"/>
            <person name="Earl A."/>
            <person name="Manson A."/>
            <person name="Schwartman J."/>
            <person name="Gilmore M."/>
            <person name="Abouelleil A."/>
            <person name="Cao P."/>
            <person name="Chapman S."/>
            <person name="Cusick C."/>
            <person name="Shea T."/>
            <person name="Young S."/>
            <person name="Neafsey D."/>
            <person name="Nusbaum C."/>
            <person name="Birren B."/>
        </authorList>
    </citation>
    <scope>NUCLEOTIDE SEQUENCE</scope>
    <source>
        <strain evidence="3">9D6_DIV0238</strain>
    </source>
</reference>
<dbReference type="CDD" id="cd00448">
    <property type="entry name" value="YjgF_YER057c_UK114_family"/>
    <property type="match status" value="1"/>
</dbReference>
<sequence length="111" mass="11843">MAIYQNTKIAGSKSLYISGQTPSKDGFTPETISEQMDIVLEKIHAALGENGLTVEELVKITIYLTHVDYLSGAREKLAAFVGSSKPTATLVIVAGLIDPAFKVEIDGIAAF</sequence>
<dbReference type="PANTHER" id="PTHR11803">
    <property type="entry name" value="2-IMINOBUTANOATE/2-IMINOPROPANOATE DEAMINASE RIDA"/>
    <property type="match status" value="1"/>
</dbReference>
<reference evidence="3" key="3">
    <citation type="submission" date="2024-03" db="EMBL/GenBank/DDBJ databases">
        <title>The Genome Sequence of Enterococcus sp. DIV0238c.</title>
        <authorList>
            <consortium name="The Broad Institute Genomics Platform"/>
            <consortium name="The Broad Institute Microbial Omics Core"/>
            <consortium name="The Broad Institute Genomic Center for Infectious Diseases"/>
            <person name="Earl A."/>
            <person name="Manson A."/>
            <person name="Gilmore M."/>
            <person name="Schwartman J."/>
            <person name="Shea T."/>
            <person name="Abouelleil A."/>
            <person name="Cao P."/>
            <person name="Chapman S."/>
            <person name="Cusick C."/>
            <person name="Young S."/>
            <person name="Neafsey D."/>
            <person name="Nusbaum C."/>
            <person name="Birren B."/>
        </authorList>
    </citation>
    <scope>NUCLEOTIDE SEQUENCE</scope>
    <source>
        <strain evidence="3">9D6_DIV0238</strain>
    </source>
</reference>
<dbReference type="EMBL" id="NIBQ01000003">
    <property type="protein sequence ID" value="OUZ30634.1"/>
    <property type="molecule type" value="Genomic_DNA"/>
</dbReference>
<evidence type="ECO:0000313" key="2">
    <source>
        <dbReference type="EMBL" id="OUZ30634.1"/>
    </source>
</evidence>
<dbReference type="OrthoDB" id="9815126at2"/>
<evidence type="ECO:0000313" key="3">
    <source>
        <dbReference type="EMBL" id="WYJ94723.1"/>
    </source>
</evidence>
<proteinExistence type="inferred from homology"/>
<dbReference type="GO" id="GO:0005829">
    <property type="term" value="C:cytosol"/>
    <property type="evidence" value="ECO:0007669"/>
    <property type="project" value="TreeGrafter"/>
</dbReference>
<organism evidence="2">
    <name type="scientific">Candidatus Enterococcus dunnyi</name>
    <dbReference type="NCBI Taxonomy" id="1834192"/>
    <lineage>
        <taxon>Bacteria</taxon>
        <taxon>Bacillati</taxon>
        <taxon>Bacillota</taxon>
        <taxon>Bacilli</taxon>
        <taxon>Lactobacillales</taxon>
        <taxon>Enterococcaceae</taxon>
        <taxon>Enterococcus</taxon>
    </lineage>
</organism>
<dbReference type="Pfam" id="PF01042">
    <property type="entry name" value="Ribonuc_L-PSP"/>
    <property type="match status" value="1"/>
</dbReference>